<evidence type="ECO:0000313" key="11">
    <source>
        <dbReference type="EnsemblMetazoa" id="XP_014261198.1"/>
    </source>
</evidence>
<dbReference type="Pfam" id="PF00651">
    <property type="entry name" value="BTB"/>
    <property type="match status" value="1"/>
</dbReference>
<evidence type="ECO:0000259" key="9">
    <source>
        <dbReference type="PROSITE" id="PS50097"/>
    </source>
</evidence>
<evidence type="ECO:0008006" key="13">
    <source>
        <dbReference type="Google" id="ProtNLM"/>
    </source>
</evidence>
<feature type="compositionally biased region" description="Polar residues" evidence="8">
    <location>
        <begin position="497"/>
        <end position="510"/>
    </location>
</feature>
<dbReference type="AlphaFoldDB" id="A0A8I6SH90"/>
<dbReference type="GO" id="GO:0007455">
    <property type="term" value="P:eye-antennal disc morphogenesis"/>
    <property type="evidence" value="ECO:0007669"/>
    <property type="project" value="UniProtKB-ARBA"/>
</dbReference>
<feature type="compositionally biased region" description="Low complexity" evidence="8">
    <location>
        <begin position="531"/>
        <end position="544"/>
    </location>
</feature>
<accession>A0A8I6SH90</accession>
<dbReference type="CDD" id="cd18315">
    <property type="entry name" value="BTB_POZ_BAB-like"/>
    <property type="match status" value="1"/>
</dbReference>
<feature type="compositionally biased region" description="Basic residues" evidence="8">
    <location>
        <begin position="480"/>
        <end position="492"/>
    </location>
</feature>
<evidence type="ECO:0000256" key="4">
    <source>
        <dbReference type="ARBA" id="ARBA00023163"/>
    </source>
</evidence>
<dbReference type="InterPro" id="IPR007889">
    <property type="entry name" value="HTH_Psq"/>
</dbReference>
<comment type="subcellular location">
    <subcellularLocation>
        <location evidence="1 7">Nucleus</location>
    </subcellularLocation>
</comment>
<evidence type="ECO:0000259" key="10">
    <source>
        <dbReference type="PROSITE" id="PS50960"/>
    </source>
</evidence>
<feature type="compositionally biased region" description="Polar residues" evidence="8">
    <location>
        <begin position="152"/>
        <end position="163"/>
    </location>
</feature>
<evidence type="ECO:0000256" key="7">
    <source>
        <dbReference type="PROSITE-ProRule" id="PRU00320"/>
    </source>
</evidence>
<feature type="compositionally biased region" description="Gly residues" evidence="8">
    <location>
        <begin position="429"/>
        <end position="441"/>
    </location>
</feature>
<evidence type="ECO:0000256" key="8">
    <source>
        <dbReference type="SAM" id="MobiDB-lite"/>
    </source>
</evidence>
<dbReference type="RefSeq" id="XP_014261198.1">
    <property type="nucleotide sequence ID" value="XM_014405712.2"/>
</dbReference>
<dbReference type="GO" id="GO:0003680">
    <property type="term" value="F:minor groove of adenine-thymine-rich DNA binding"/>
    <property type="evidence" value="ECO:0007669"/>
    <property type="project" value="UniProtKB-ARBA"/>
</dbReference>
<evidence type="ECO:0000256" key="3">
    <source>
        <dbReference type="ARBA" id="ARBA00023125"/>
    </source>
</evidence>
<feature type="compositionally biased region" description="Pro residues" evidence="8">
    <location>
        <begin position="179"/>
        <end position="190"/>
    </location>
</feature>
<dbReference type="InterPro" id="IPR000210">
    <property type="entry name" value="BTB/POZ_dom"/>
</dbReference>
<reference evidence="11" key="1">
    <citation type="submission" date="2022-01" db="UniProtKB">
        <authorList>
            <consortium name="EnsemblMetazoa"/>
        </authorList>
    </citation>
    <scope>IDENTIFICATION</scope>
</reference>
<name>A0A8I6SH90_CIMLE</name>
<feature type="domain" description="BTB" evidence="9">
    <location>
        <begin position="41"/>
        <end position="106"/>
    </location>
</feature>
<dbReference type="OrthoDB" id="6611570at2759"/>
<dbReference type="PANTHER" id="PTHR23110">
    <property type="entry name" value="BTB DOMAIN TRANSCRIPTION FACTOR"/>
    <property type="match status" value="1"/>
</dbReference>
<evidence type="ECO:0000313" key="12">
    <source>
        <dbReference type="Proteomes" id="UP000494040"/>
    </source>
</evidence>
<evidence type="ECO:0000256" key="6">
    <source>
        <dbReference type="ARBA" id="ARBA00058541"/>
    </source>
</evidence>
<feature type="region of interest" description="Disordered" evidence="8">
    <location>
        <begin position="531"/>
        <end position="550"/>
    </location>
</feature>
<dbReference type="InterPro" id="IPR009057">
    <property type="entry name" value="Homeodomain-like_sf"/>
</dbReference>
<dbReference type="KEGG" id="clec:106673537"/>
<dbReference type="InterPro" id="IPR011333">
    <property type="entry name" value="SKP1/BTB/POZ_sf"/>
</dbReference>
<dbReference type="GO" id="GO:0006357">
    <property type="term" value="P:regulation of transcription by RNA polymerase II"/>
    <property type="evidence" value="ECO:0007669"/>
    <property type="project" value="TreeGrafter"/>
</dbReference>
<dbReference type="SUPFAM" id="SSF54695">
    <property type="entry name" value="POZ domain"/>
    <property type="match status" value="1"/>
</dbReference>
<organism evidence="11 12">
    <name type="scientific">Cimex lectularius</name>
    <name type="common">Bed bug</name>
    <name type="synonym">Acanthia lectularia</name>
    <dbReference type="NCBI Taxonomy" id="79782"/>
    <lineage>
        <taxon>Eukaryota</taxon>
        <taxon>Metazoa</taxon>
        <taxon>Ecdysozoa</taxon>
        <taxon>Arthropoda</taxon>
        <taxon>Hexapoda</taxon>
        <taxon>Insecta</taxon>
        <taxon>Pterygota</taxon>
        <taxon>Neoptera</taxon>
        <taxon>Paraneoptera</taxon>
        <taxon>Hemiptera</taxon>
        <taxon>Heteroptera</taxon>
        <taxon>Panheteroptera</taxon>
        <taxon>Cimicomorpha</taxon>
        <taxon>Cimicidae</taxon>
        <taxon>Cimex</taxon>
    </lineage>
</organism>
<protein>
    <recommendedName>
        <fullName evidence="13">Protein bric-a-brac 1</fullName>
    </recommendedName>
</protein>
<keyword evidence="2" id="KW-0805">Transcription regulation</keyword>
<dbReference type="Gene3D" id="3.30.710.10">
    <property type="entry name" value="Potassium Channel Kv1.1, Chain A"/>
    <property type="match status" value="1"/>
</dbReference>
<evidence type="ECO:0000256" key="1">
    <source>
        <dbReference type="ARBA" id="ARBA00004123"/>
    </source>
</evidence>
<dbReference type="SUPFAM" id="SSF46689">
    <property type="entry name" value="Homeodomain-like"/>
    <property type="match status" value="1"/>
</dbReference>
<proteinExistence type="predicted"/>
<feature type="region of interest" description="Disordered" evidence="8">
    <location>
        <begin position="474"/>
        <end position="510"/>
    </location>
</feature>
<dbReference type="Pfam" id="PF05225">
    <property type="entry name" value="HTH_psq"/>
    <property type="match status" value="1"/>
</dbReference>
<feature type="compositionally biased region" description="Low complexity" evidence="8">
    <location>
        <begin position="442"/>
        <end position="454"/>
    </location>
</feature>
<dbReference type="PANTHER" id="PTHR23110:SF109">
    <property type="entry name" value="FI07618P-RELATED"/>
    <property type="match status" value="1"/>
</dbReference>
<dbReference type="FunFam" id="3.30.710.10:FF:000120">
    <property type="entry name" value="Bric a brac 2, isoform B"/>
    <property type="match status" value="1"/>
</dbReference>
<dbReference type="PROSITE" id="PS50960">
    <property type="entry name" value="HTH_PSQ"/>
    <property type="match status" value="1"/>
</dbReference>
<dbReference type="SMART" id="SM00225">
    <property type="entry name" value="BTB"/>
    <property type="match status" value="1"/>
</dbReference>
<feature type="DNA-binding region" description="H-T-H motif" evidence="7">
    <location>
        <begin position="328"/>
        <end position="348"/>
    </location>
</feature>
<feature type="region of interest" description="Disordered" evidence="8">
    <location>
        <begin position="585"/>
        <end position="608"/>
    </location>
</feature>
<keyword evidence="3 7" id="KW-0238">DNA-binding</keyword>
<feature type="compositionally biased region" description="Pro residues" evidence="8">
    <location>
        <begin position="199"/>
        <end position="214"/>
    </location>
</feature>
<sequence length="702" mass="77104">MHPGIGGGPPASPQQFCLRWNNYQSNLTNVFDQLLQSESFVDVTLACEGHSVKAHKMVLSACSPYFQSLFFDNPCQHPIVILKDIKWPELKAVVEFMYKGEINVSQEQIGPLLKVAESLKIRGLADVNGEQDLGKGLEDVSLSRKKRRRTSVDPSSPEGSVSESLEGRALELVTTSPPSSCPPPAGPPSSTPTNMLPLPLAPPPPPPPVQPPQQPSEDMEIKPGIAEMIREEERVAEDLKRQWSSWGASMQDKAKMLESSHAWLGASTSSLAADSYQYQLQSMWQKCWNTNQSLVHNLRFRERGPLKSWRPETMAEAILSVLKEGLSLSQAARKYDIPYPTFVLYANRVHNMLGPSADGGSDLRPKGRGRPQRILLGIWPEEHIRGVIRAVVFRDPQHMKDDTMNLGYHRLQQKTQLCGQEVAHNYSNSGGGSGGGSGPGSVAGSDSVSAGGVSPNSAAAAVVAVAQNLRQQMLAAAAQQHHHHHHQNHAQHHPTAQEHQQPSHLHNRSPNFGFFAAAAAHCANGNNLVLHSPSPVDSSPRSSPLTQPNNNMEMALNMGFKPMVNDLSSAPRNEHMFQEEIEDLVKRPQSSETPKMKPPLMPYKLQNTSMPNDLSTRADHMFQEEMENMMKHPPVSEAAKVKVGIGVSNVSLPFKGQCESYGPPRTESLFQDDIEDLVKSPPSNAKKEPIQMSIDMTTNVSE</sequence>
<feature type="domain" description="HTH psq-type" evidence="10">
    <location>
        <begin position="300"/>
        <end position="352"/>
    </location>
</feature>
<dbReference type="GeneID" id="106673537"/>
<feature type="region of interest" description="Disordered" evidence="8">
    <location>
        <begin position="423"/>
        <end position="454"/>
    </location>
</feature>
<dbReference type="EnsemblMetazoa" id="XM_014405712.2">
    <property type="protein sequence ID" value="XP_014261198.1"/>
    <property type="gene ID" value="LOC106673537"/>
</dbReference>
<keyword evidence="4" id="KW-0804">Transcription</keyword>
<comment type="function">
    <text evidence="6">Probably acts as a transcriptional regulator. Required for the specification of the tarsal segment. Also involved in antenna development.</text>
</comment>
<dbReference type="PROSITE" id="PS50097">
    <property type="entry name" value="BTB"/>
    <property type="match status" value="1"/>
</dbReference>
<dbReference type="Proteomes" id="UP000494040">
    <property type="component" value="Unassembled WGS sequence"/>
</dbReference>
<evidence type="ECO:0000256" key="2">
    <source>
        <dbReference type="ARBA" id="ARBA00023015"/>
    </source>
</evidence>
<keyword evidence="12" id="KW-1185">Reference proteome</keyword>
<evidence type="ECO:0000256" key="5">
    <source>
        <dbReference type="ARBA" id="ARBA00023242"/>
    </source>
</evidence>
<keyword evidence="5 7" id="KW-0539">Nucleus</keyword>
<dbReference type="GO" id="GO:0007478">
    <property type="term" value="P:leg disc morphogenesis"/>
    <property type="evidence" value="ECO:0007669"/>
    <property type="project" value="UniProtKB-ARBA"/>
</dbReference>
<dbReference type="GO" id="GO:0046660">
    <property type="term" value="P:female sex differentiation"/>
    <property type="evidence" value="ECO:0007669"/>
    <property type="project" value="UniProtKB-ARBA"/>
</dbReference>
<feature type="region of interest" description="Disordered" evidence="8">
    <location>
        <begin position="141"/>
        <end position="218"/>
    </location>
</feature>
<feature type="region of interest" description="Disordered" evidence="8">
    <location>
        <begin position="677"/>
        <end position="702"/>
    </location>
</feature>
<dbReference type="InterPro" id="IPR051095">
    <property type="entry name" value="Dros_DevTransReg"/>
</dbReference>
<dbReference type="GO" id="GO:0005634">
    <property type="term" value="C:nucleus"/>
    <property type="evidence" value="ECO:0007669"/>
    <property type="project" value="UniProtKB-SubCell"/>
</dbReference>
<dbReference type="OMA" id="FKPMAND"/>